<evidence type="ECO:0000256" key="1">
    <source>
        <dbReference type="SAM" id="MobiDB-lite"/>
    </source>
</evidence>
<organism evidence="4 5">
    <name type="scientific">Halopenitus persicus</name>
    <dbReference type="NCBI Taxonomy" id="1048396"/>
    <lineage>
        <taxon>Archaea</taxon>
        <taxon>Methanobacteriati</taxon>
        <taxon>Methanobacteriota</taxon>
        <taxon>Stenosarchaea group</taxon>
        <taxon>Halobacteria</taxon>
        <taxon>Halobacteriales</taxon>
        <taxon>Haloferacaceae</taxon>
        <taxon>Halopenitus</taxon>
    </lineage>
</organism>
<feature type="region of interest" description="Disordered" evidence="1">
    <location>
        <begin position="242"/>
        <end position="303"/>
    </location>
</feature>
<dbReference type="InterPro" id="IPR058480">
    <property type="entry name" value="DUF8167_N"/>
</dbReference>
<feature type="domain" description="RCK C-terminal" evidence="3">
    <location>
        <begin position="337"/>
        <end position="419"/>
    </location>
</feature>
<feature type="transmembrane region" description="Helical" evidence="2">
    <location>
        <begin position="38"/>
        <end position="62"/>
    </location>
</feature>
<keyword evidence="5" id="KW-1185">Reference proteome</keyword>
<evidence type="ECO:0000313" key="5">
    <source>
        <dbReference type="Proteomes" id="UP000199079"/>
    </source>
</evidence>
<feature type="transmembrane region" description="Helical" evidence="2">
    <location>
        <begin position="74"/>
        <end position="92"/>
    </location>
</feature>
<evidence type="ECO:0000313" key="4">
    <source>
        <dbReference type="EMBL" id="SDX78137.1"/>
    </source>
</evidence>
<dbReference type="GO" id="GO:0008324">
    <property type="term" value="F:monoatomic cation transmembrane transporter activity"/>
    <property type="evidence" value="ECO:0007669"/>
    <property type="project" value="InterPro"/>
</dbReference>
<proteinExistence type="predicted"/>
<reference evidence="5" key="1">
    <citation type="submission" date="2016-10" db="EMBL/GenBank/DDBJ databases">
        <authorList>
            <person name="Varghese N."/>
            <person name="Submissions S."/>
        </authorList>
    </citation>
    <scope>NUCLEOTIDE SEQUENCE [LARGE SCALE GENOMIC DNA]</scope>
    <source>
        <strain evidence="5">DC30,IBRC 10041,KCTC 4046</strain>
    </source>
</reference>
<name>A0A1H3EHS0_9EURY</name>
<dbReference type="InterPro" id="IPR058604">
    <property type="entry name" value="DUF8167_3rd"/>
</dbReference>
<dbReference type="GeneID" id="43839630"/>
<dbReference type="Pfam" id="PF02080">
    <property type="entry name" value="TrkA_C"/>
    <property type="match status" value="1"/>
</dbReference>
<dbReference type="Gene3D" id="3.30.70.1450">
    <property type="entry name" value="Regulator of K+ conductance, C-terminal domain"/>
    <property type="match status" value="1"/>
</dbReference>
<dbReference type="SUPFAM" id="SSF116726">
    <property type="entry name" value="TrkA C-terminal domain-like"/>
    <property type="match status" value="1"/>
</dbReference>
<dbReference type="RefSeq" id="WP_021072840.1">
    <property type="nucleotide sequence ID" value="NZ_FNPC01000001.1"/>
</dbReference>
<dbReference type="Pfam" id="PF26501">
    <property type="entry name" value="DUF8167"/>
    <property type="match status" value="1"/>
</dbReference>
<dbReference type="InterPro" id="IPR036721">
    <property type="entry name" value="RCK_C_sf"/>
</dbReference>
<feature type="compositionally biased region" description="Low complexity" evidence="1">
    <location>
        <begin position="261"/>
        <end position="289"/>
    </location>
</feature>
<evidence type="ECO:0000256" key="2">
    <source>
        <dbReference type="SAM" id="Phobius"/>
    </source>
</evidence>
<dbReference type="EMBL" id="FNPC01000001">
    <property type="protein sequence ID" value="SDX78137.1"/>
    <property type="molecule type" value="Genomic_DNA"/>
</dbReference>
<dbReference type="InterPro" id="IPR006037">
    <property type="entry name" value="RCK_C"/>
</dbReference>
<sequence>MELPVEILYGIYLGLLTGIIPAIVSGVLGFLFKYFTGVTIPGFGVVVLALAIAGVNGGLLALNDPSVRASERAPAILTAIIVVLMLALYAHAQGDKLGSTAPKRLSLRSLRNRTLSADVVELVGGRGRARVEIVGEVGDMEGYPPLSAETRAAIADGEWTFPADVPIAELETRLADRLRTEFELADVSVSMDEHARAIVQAAPPTGGLSRRVPDGRRAVSIAALMPTGVTRGDEVTVFTPGGAVDGTVVSARSSPDADRVGGASAAPASAGDDLATDGGSGDAAGTDADVPSPSVPVTTGGEGRITVAVARSDARPLLEADRGRVLVRSRGTRREFELTALIRRAGKRFRRVSVVAGGPLDGATIGDVDVRDRYDVAIVAAKHGSWVIAPRGDQHLSAGDELFVVGTRDALDGFAEVAA</sequence>
<dbReference type="GO" id="GO:0006813">
    <property type="term" value="P:potassium ion transport"/>
    <property type="evidence" value="ECO:0007669"/>
    <property type="project" value="InterPro"/>
</dbReference>
<keyword evidence="2" id="KW-1133">Transmembrane helix</keyword>
<feature type="transmembrane region" description="Helical" evidence="2">
    <location>
        <begin position="7"/>
        <end position="32"/>
    </location>
</feature>
<dbReference type="Proteomes" id="UP000199079">
    <property type="component" value="Unassembled WGS sequence"/>
</dbReference>
<keyword evidence="2" id="KW-0812">Transmembrane</keyword>
<accession>A0A1H3EHS0</accession>
<dbReference type="Pfam" id="PF26503">
    <property type="entry name" value="DUF8167_3rd"/>
    <property type="match status" value="1"/>
</dbReference>
<evidence type="ECO:0000259" key="3">
    <source>
        <dbReference type="PROSITE" id="PS51202"/>
    </source>
</evidence>
<dbReference type="InterPro" id="IPR058603">
    <property type="entry name" value="DUF8167_2nd"/>
</dbReference>
<dbReference type="Pfam" id="PF26502">
    <property type="entry name" value="DUF8167_2nd"/>
    <property type="match status" value="1"/>
</dbReference>
<protein>
    <submittedName>
        <fullName evidence="4">TrkA-C domain-containing protein</fullName>
    </submittedName>
</protein>
<gene>
    <name evidence="4" type="ORF">SAMN05216564_101446</name>
</gene>
<dbReference type="PROSITE" id="PS51202">
    <property type="entry name" value="RCK_C"/>
    <property type="match status" value="1"/>
</dbReference>
<keyword evidence="2" id="KW-0472">Membrane</keyword>
<dbReference type="OrthoDB" id="157524at2157"/>
<dbReference type="AlphaFoldDB" id="A0A1H3EHS0"/>